<accession>A0A6D2HFR8</accession>
<dbReference type="AlphaFoldDB" id="A0A6D2HFR8"/>
<proteinExistence type="predicted"/>
<dbReference type="OrthoDB" id="448954at2759"/>
<keyword evidence="4" id="KW-1185">Reference proteome</keyword>
<feature type="domain" description="Phytochelatin synthase C-terminal" evidence="1">
    <location>
        <begin position="9"/>
        <end position="81"/>
    </location>
</feature>
<evidence type="ECO:0000313" key="4">
    <source>
        <dbReference type="Proteomes" id="UP000467841"/>
    </source>
</evidence>
<organism evidence="2 4">
    <name type="scientific">Microthlaspi erraticum</name>
    <dbReference type="NCBI Taxonomy" id="1685480"/>
    <lineage>
        <taxon>Eukaryota</taxon>
        <taxon>Viridiplantae</taxon>
        <taxon>Streptophyta</taxon>
        <taxon>Embryophyta</taxon>
        <taxon>Tracheophyta</taxon>
        <taxon>Spermatophyta</taxon>
        <taxon>Magnoliopsida</taxon>
        <taxon>eudicotyledons</taxon>
        <taxon>Gunneridae</taxon>
        <taxon>Pentapetalae</taxon>
        <taxon>rosids</taxon>
        <taxon>malvids</taxon>
        <taxon>Brassicales</taxon>
        <taxon>Brassicaceae</taxon>
        <taxon>Coluteocarpeae</taxon>
        <taxon>Microthlaspi</taxon>
    </lineage>
</organism>
<reference evidence="2 4" key="1">
    <citation type="submission" date="2020-01" db="EMBL/GenBank/DDBJ databases">
        <authorList>
            <person name="Mishra B."/>
        </authorList>
    </citation>
    <scope>NUCLEOTIDE SEQUENCE [LARGE SCALE GENOMIC DNA]</scope>
</reference>
<dbReference type="GO" id="GO:0010038">
    <property type="term" value="P:response to metal ion"/>
    <property type="evidence" value="ECO:0007669"/>
    <property type="project" value="InterPro"/>
</dbReference>
<dbReference type="Pfam" id="PF09328">
    <property type="entry name" value="Phytochelatin_C"/>
    <property type="match status" value="1"/>
</dbReference>
<dbReference type="GO" id="GO:0046938">
    <property type="term" value="P:phytochelatin biosynthetic process"/>
    <property type="evidence" value="ECO:0007669"/>
    <property type="project" value="InterPro"/>
</dbReference>
<evidence type="ECO:0000313" key="2">
    <source>
        <dbReference type="EMBL" id="CAA7014074.1"/>
    </source>
</evidence>
<name>A0A6D2HFR8_9BRAS</name>
<evidence type="ECO:0000313" key="3">
    <source>
        <dbReference type="EMBL" id="CAA7040547.1"/>
    </source>
</evidence>
<protein>
    <recommendedName>
        <fullName evidence="1">Phytochelatin synthase C-terminal domain-containing protein</fullName>
    </recommendedName>
</protein>
<dbReference type="EMBL" id="CACVBM020000088">
    <property type="protein sequence ID" value="CAA7014074.1"/>
    <property type="molecule type" value="Genomic_DNA"/>
</dbReference>
<gene>
    <name evidence="2" type="ORF">MERR_LOCUS1308</name>
    <name evidence="3" type="ORF">MERR_LOCUS27782</name>
</gene>
<sequence>MVLPSLCMQELLKQVHETQLFKHIDKFLSVVGYQDNLPYAAAKAVSQGAQILWGTELDELCCHETCVKCIKGHHGEETATVGSLLHLRKERVPHQ</sequence>
<dbReference type="InterPro" id="IPR015407">
    <property type="entry name" value="Phytochelatin_synthase_C"/>
</dbReference>
<evidence type="ECO:0000259" key="1">
    <source>
        <dbReference type="Pfam" id="PF09328"/>
    </source>
</evidence>
<dbReference type="EMBL" id="CACVBM020001229">
    <property type="protein sequence ID" value="CAA7040547.1"/>
    <property type="molecule type" value="Genomic_DNA"/>
</dbReference>
<dbReference type="GO" id="GO:0046872">
    <property type="term" value="F:metal ion binding"/>
    <property type="evidence" value="ECO:0007669"/>
    <property type="project" value="InterPro"/>
</dbReference>
<dbReference type="Proteomes" id="UP000467841">
    <property type="component" value="Unassembled WGS sequence"/>
</dbReference>
<dbReference type="GO" id="GO:0016756">
    <property type="term" value="F:glutathione gamma-glutamylcysteinyltransferase activity"/>
    <property type="evidence" value="ECO:0007669"/>
    <property type="project" value="InterPro"/>
</dbReference>